<organism evidence="2 3">
    <name type="scientific">Durusdinium trenchii</name>
    <dbReference type="NCBI Taxonomy" id="1381693"/>
    <lineage>
        <taxon>Eukaryota</taxon>
        <taxon>Sar</taxon>
        <taxon>Alveolata</taxon>
        <taxon>Dinophyceae</taxon>
        <taxon>Suessiales</taxon>
        <taxon>Symbiodiniaceae</taxon>
        <taxon>Durusdinium</taxon>
    </lineage>
</organism>
<dbReference type="PANTHER" id="PTHR34598">
    <property type="entry name" value="BLL6449 PROTEIN"/>
    <property type="match status" value="1"/>
</dbReference>
<proteinExistence type="inferred from homology"/>
<dbReference type="PROSITE" id="PS51257">
    <property type="entry name" value="PROKAR_LIPOPROTEIN"/>
    <property type="match status" value="1"/>
</dbReference>
<evidence type="ECO:0000256" key="1">
    <source>
        <dbReference type="ARBA" id="ARBA00023604"/>
    </source>
</evidence>
<comment type="similarity">
    <text evidence="1">Belongs to the asaB hydroxylase/desaturase family.</text>
</comment>
<sequence length="327" mass="37330">MQRIQQWYSAHASGMAPAATGAGCGAAPSQRNQLRGRAGRPSVCARWQLRSERGFEWRMSYASVLVRDARQVPGICFQQQGFQILPFKTQLKGDIFLSKQAEVQDRYYEEVCRAIQEATGADCVLAFHHNVRHQRPLESTDFVCNTYDYRVHGDYTPESAREVFEWQLPRASRDKSEVRAFRDGHFLLVNAWRNLSPEPVENDHLAVCDAKSISEDHLLMMGANSSSPQPTALRRSPCLTAENFTERVSGPMARFDCSSEHRWYYYPKLREDELLIFKCYDSTPDTVSRYVLHSAMRVGLGRKSRESIEVRAIAFFQKGATCELSVE</sequence>
<gene>
    <name evidence="2" type="ORF">CCMP2556_LOCUS36967</name>
</gene>
<comment type="caution">
    <text evidence="2">The sequence shown here is derived from an EMBL/GenBank/DDBJ whole genome shotgun (WGS) entry which is preliminary data.</text>
</comment>
<dbReference type="NCBIfam" id="NF041278">
    <property type="entry name" value="CmcJ_NvfI_EfuI"/>
    <property type="match status" value="1"/>
</dbReference>
<keyword evidence="3" id="KW-1185">Reference proteome</keyword>
<accession>A0ABP0PHQ5</accession>
<name>A0ABP0PHQ5_9DINO</name>
<dbReference type="EMBL" id="CAXAMN010023073">
    <property type="protein sequence ID" value="CAK9075067.1"/>
    <property type="molecule type" value="Genomic_DNA"/>
</dbReference>
<evidence type="ECO:0000313" key="3">
    <source>
        <dbReference type="Proteomes" id="UP001642484"/>
    </source>
</evidence>
<dbReference type="Proteomes" id="UP001642484">
    <property type="component" value="Unassembled WGS sequence"/>
</dbReference>
<dbReference type="PANTHER" id="PTHR34598:SF3">
    <property type="entry name" value="OXIDOREDUCTASE AN1597"/>
    <property type="match status" value="1"/>
</dbReference>
<evidence type="ECO:0000313" key="2">
    <source>
        <dbReference type="EMBL" id="CAK9075067.1"/>
    </source>
</evidence>
<dbReference type="InterPro" id="IPR044053">
    <property type="entry name" value="AsaB-like"/>
</dbReference>
<protein>
    <submittedName>
        <fullName evidence="2">Uncharacterized protein</fullName>
    </submittedName>
</protein>
<reference evidence="2 3" key="1">
    <citation type="submission" date="2024-02" db="EMBL/GenBank/DDBJ databases">
        <authorList>
            <person name="Chen Y."/>
            <person name="Shah S."/>
            <person name="Dougan E. K."/>
            <person name="Thang M."/>
            <person name="Chan C."/>
        </authorList>
    </citation>
    <scope>NUCLEOTIDE SEQUENCE [LARGE SCALE GENOMIC DNA]</scope>
</reference>